<dbReference type="Gene3D" id="3.40.1170.60">
    <property type="match status" value="1"/>
</dbReference>
<comment type="caution">
    <text evidence="6">The sequence shown here is derived from an EMBL/GenBank/DDBJ whole genome shotgun (WGS) entry which is preliminary data.</text>
</comment>
<organism evidence="6 7">
    <name type="scientific">Umbra pygmaea</name>
    <name type="common">Eastern mudminnow</name>
    <dbReference type="NCBI Taxonomy" id="75934"/>
    <lineage>
        <taxon>Eukaryota</taxon>
        <taxon>Metazoa</taxon>
        <taxon>Chordata</taxon>
        <taxon>Craniata</taxon>
        <taxon>Vertebrata</taxon>
        <taxon>Euteleostomi</taxon>
        <taxon>Actinopterygii</taxon>
        <taxon>Neopterygii</taxon>
        <taxon>Teleostei</taxon>
        <taxon>Protacanthopterygii</taxon>
        <taxon>Esociformes</taxon>
        <taxon>Umbridae</taxon>
        <taxon>Umbra</taxon>
    </lineage>
</organism>
<gene>
    <name evidence="6" type="ORF">UPYG_G00187560</name>
</gene>
<feature type="region of interest" description="Disordered" evidence="4">
    <location>
        <begin position="695"/>
        <end position="734"/>
    </location>
</feature>
<dbReference type="Pfam" id="PF14377">
    <property type="entry name" value="UBM"/>
    <property type="match status" value="2"/>
</dbReference>
<dbReference type="FunFam" id="3.30.1490.100:FF:000003">
    <property type="entry name" value="Polymerase (DNA directed) iota"/>
    <property type="match status" value="1"/>
</dbReference>
<dbReference type="InterPro" id="IPR043128">
    <property type="entry name" value="Rev_trsase/Diguanyl_cyclase"/>
</dbReference>
<dbReference type="Gene3D" id="1.10.150.20">
    <property type="entry name" value="5' to 3' exonuclease, C-terminal subdomain"/>
    <property type="match status" value="1"/>
</dbReference>
<dbReference type="InterPro" id="IPR036775">
    <property type="entry name" value="DNA_pol_Y-fam_lit_finger_sf"/>
</dbReference>
<accession>A0ABD0WSS4</accession>
<evidence type="ECO:0000256" key="3">
    <source>
        <dbReference type="ARBA" id="ARBA00022679"/>
    </source>
</evidence>
<evidence type="ECO:0000313" key="7">
    <source>
        <dbReference type="Proteomes" id="UP001557470"/>
    </source>
</evidence>
<evidence type="ECO:0000256" key="2">
    <source>
        <dbReference type="ARBA" id="ARBA00022634"/>
    </source>
</evidence>
<feature type="domain" description="UmuC" evidence="5">
    <location>
        <begin position="42"/>
        <end position="253"/>
    </location>
</feature>
<feature type="compositionally biased region" description="Low complexity" evidence="4">
    <location>
        <begin position="695"/>
        <end position="708"/>
    </location>
</feature>
<evidence type="ECO:0000256" key="4">
    <source>
        <dbReference type="SAM" id="MobiDB-lite"/>
    </source>
</evidence>
<dbReference type="PIRSF" id="PIRSF036603">
    <property type="entry name" value="DPol_eta"/>
    <property type="match status" value="1"/>
</dbReference>
<feature type="compositionally biased region" description="Polar residues" evidence="4">
    <location>
        <begin position="556"/>
        <end position="587"/>
    </location>
</feature>
<dbReference type="GO" id="GO:0071897">
    <property type="term" value="P:DNA biosynthetic process"/>
    <property type="evidence" value="ECO:0007669"/>
    <property type="project" value="UniProtKB-KW"/>
</dbReference>
<dbReference type="Pfam" id="PF11799">
    <property type="entry name" value="IMS_C"/>
    <property type="match status" value="1"/>
</dbReference>
<sequence length="734" mass="80844">MDMDVEDVDEDETNWHSICVQTSQHTSVDCSNDDVPPPKRVILHFDMDCFYAQVEMIRNPALRNVPFGVQQKYIIVTCNYLARDLGVTKMMLVSEAKEKCPQLLLVKGEDLTHYREMSHKVTELLMSYCPLVERLGFDENFMDITAMVDRRMEQSSESAGCLYEGHVYSHGTCPAKVMDNPRLAVGSHIAAELRAAIHSNLGLTGCAGIATSKLLAKLVSGTFKPNQQTTLLPESVQYLVGSLSGVHKIPGVGFQTAKKLQALGIVSVQDLQHFPLAALVRDFGASPAQRIQNLALGIDDTSVTPTGPPQSLSNEDSFKKMSSTNEVCQKVEDLLSTLLDRMHKDGRQPLTFRLTIRRHPEANKWFSRESKQCPISKHIGQKITSGNGDALNQLVALAMKLFHKMVDTSKAFHLTLLNVCFSNLQASAAVSKGSIASFFRHQSPEKASSKCQGDLGLLPNRLDQSGSHVEGKMQGLTGQEESPWRPDARCSLGIHPPSYSAQPSPEASLEEGSRGGPEDTMTTTSVITLLPPNVDPDIFRLLPVDIQKELLEKANVPSTRGHQTGGSSASDPGETVNPSHHNLSKTPVSLAHNAPCKPNDSITSTAKDRKETVKGFNRQTDTPSTYRERDVPVASVQVSLPDHPEEERWCTDLRSLSQSADCGFPGNVDPTVFSELPPEVQRELLSEWRQQRPVLKIPSSSKKLSKSPLTRERKAPEKSRQANNLLNYFKPSSD</sequence>
<dbReference type="AlphaFoldDB" id="A0ABD0WSS4"/>
<protein>
    <recommendedName>
        <fullName evidence="5">UmuC domain-containing protein</fullName>
    </recommendedName>
</protein>
<dbReference type="FunFam" id="3.40.1170.60:FF:000006">
    <property type="entry name" value="DNA polymerase iota"/>
    <property type="match status" value="1"/>
</dbReference>
<feature type="compositionally biased region" description="Polar residues" evidence="4">
    <location>
        <begin position="721"/>
        <end position="734"/>
    </location>
</feature>
<feature type="compositionally biased region" description="Basic and acidic residues" evidence="4">
    <location>
        <begin position="709"/>
        <end position="720"/>
    </location>
</feature>
<proteinExistence type="inferred from homology"/>
<feature type="region of interest" description="Disordered" evidence="4">
    <location>
        <begin position="553"/>
        <end position="630"/>
    </location>
</feature>
<dbReference type="Pfam" id="PF21999">
    <property type="entry name" value="IMS_HHH_1"/>
    <property type="match status" value="1"/>
</dbReference>
<dbReference type="PROSITE" id="PS50173">
    <property type="entry name" value="UMUC"/>
    <property type="match status" value="1"/>
</dbReference>
<dbReference type="EMBL" id="JAGEUA010000005">
    <property type="protein sequence ID" value="KAL0979635.1"/>
    <property type="molecule type" value="Genomic_DNA"/>
</dbReference>
<dbReference type="Pfam" id="PF00817">
    <property type="entry name" value="IMS"/>
    <property type="match status" value="1"/>
</dbReference>
<dbReference type="SUPFAM" id="SSF100879">
    <property type="entry name" value="Lesion bypass DNA polymerase (Y-family), little finger domain"/>
    <property type="match status" value="1"/>
</dbReference>
<dbReference type="PANTHER" id="PTHR46404">
    <property type="entry name" value="DNA POLYMERASE IOTA"/>
    <property type="match status" value="1"/>
</dbReference>
<keyword evidence="3" id="KW-0808">Transferase</keyword>
<keyword evidence="2" id="KW-0237">DNA synthesis</keyword>
<evidence type="ECO:0000313" key="6">
    <source>
        <dbReference type="EMBL" id="KAL0979635.1"/>
    </source>
</evidence>
<keyword evidence="7" id="KW-1185">Reference proteome</keyword>
<dbReference type="Gene3D" id="3.30.70.270">
    <property type="match status" value="1"/>
</dbReference>
<dbReference type="InterPro" id="IPR017961">
    <property type="entry name" value="DNA_pol_Y-fam_little_finger"/>
</dbReference>
<name>A0ABD0WSS4_UMBPY</name>
<dbReference type="PANTHER" id="PTHR46404:SF1">
    <property type="entry name" value="DNA POLYMERASE IOTA"/>
    <property type="match status" value="1"/>
</dbReference>
<evidence type="ECO:0000259" key="5">
    <source>
        <dbReference type="PROSITE" id="PS50173"/>
    </source>
</evidence>
<dbReference type="InterPro" id="IPR053848">
    <property type="entry name" value="IMS_HHH_1"/>
</dbReference>
<evidence type="ECO:0000256" key="1">
    <source>
        <dbReference type="ARBA" id="ARBA00010945"/>
    </source>
</evidence>
<dbReference type="Gene3D" id="6.10.250.1630">
    <property type="match status" value="2"/>
</dbReference>
<dbReference type="GO" id="GO:0016740">
    <property type="term" value="F:transferase activity"/>
    <property type="evidence" value="ECO:0007669"/>
    <property type="project" value="UniProtKB-KW"/>
</dbReference>
<dbReference type="FunFam" id="3.30.70.270:FF:000013">
    <property type="entry name" value="Polymerase (DNA directed) iota"/>
    <property type="match status" value="1"/>
</dbReference>
<dbReference type="InterPro" id="IPR025527">
    <property type="entry name" value="HUWE1/Rev1_UBM"/>
</dbReference>
<dbReference type="InterPro" id="IPR001126">
    <property type="entry name" value="UmuC"/>
</dbReference>
<dbReference type="SUPFAM" id="SSF56672">
    <property type="entry name" value="DNA/RNA polymerases"/>
    <property type="match status" value="1"/>
</dbReference>
<dbReference type="InterPro" id="IPR043502">
    <property type="entry name" value="DNA/RNA_pol_sf"/>
</dbReference>
<dbReference type="Gene3D" id="3.30.1490.100">
    <property type="entry name" value="DNA polymerase, Y-family, little finger domain"/>
    <property type="match status" value="1"/>
</dbReference>
<dbReference type="Proteomes" id="UP001557470">
    <property type="component" value="Unassembled WGS sequence"/>
</dbReference>
<feature type="region of interest" description="Disordered" evidence="4">
    <location>
        <begin position="446"/>
        <end position="522"/>
    </location>
</feature>
<comment type="similarity">
    <text evidence="1">Belongs to the DNA polymerase type-Y family.</text>
</comment>
<reference evidence="6 7" key="1">
    <citation type="submission" date="2024-06" db="EMBL/GenBank/DDBJ databases">
        <authorList>
            <person name="Pan Q."/>
            <person name="Wen M."/>
            <person name="Jouanno E."/>
            <person name="Zahm M."/>
            <person name="Klopp C."/>
            <person name="Cabau C."/>
            <person name="Louis A."/>
            <person name="Berthelot C."/>
            <person name="Parey E."/>
            <person name="Roest Crollius H."/>
            <person name="Montfort J."/>
            <person name="Robinson-Rechavi M."/>
            <person name="Bouchez O."/>
            <person name="Lampietro C."/>
            <person name="Lopez Roques C."/>
            <person name="Donnadieu C."/>
            <person name="Postlethwait J."/>
            <person name="Bobe J."/>
            <person name="Verreycken H."/>
            <person name="Guiguen Y."/>
        </authorList>
    </citation>
    <scope>NUCLEOTIDE SEQUENCE [LARGE SCALE GENOMIC DNA]</scope>
    <source>
        <strain evidence="6">Up_M1</strain>
        <tissue evidence="6">Testis</tissue>
    </source>
</reference>